<sequence length="435" mass="44096">MNALTARWAHAATGGTAFSAFGVWPLLAFLADGASGTTRAELSAALGLPADQAAGAARELLAAAEAADGLDAALGLWTRRTLQLREEWRAAVPAPSLGVLTGNPDADRETLDAWAAHRTGGLVERMPVALTGDAELVLASAFSLRTEWQRPFEEIRLRPDAGPWRGRSLRGLHRRTVRTDRAGVADTPAGPVTRLTVPGDNGIDVHLLLGAEHLAPGQVLEAGVALLGRPHLLTSGAALPLGPAGPGLSVEEVPCPTPQPPALDVTTVAYEVRADHDLLALERLFGLAAARDARRGHFPGISGAPLAVGAAGQSVVARFGALGFRAGAVTAVAARAGSAPPVPRCTSTVVRAVLDRPFGFLAVHRQTRLVLLAGWVADPAPATEPGGFGAATQPGGFGAATQPGGFGAATQPGGFGAATQPGGFGAGAWPAAGAG</sequence>
<dbReference type="SUPFAM" id="SSF56574">
    <property type="entry name" value="Serpins"/>
    <property type="match status" value="2"/>
</dbReference>
<dbReference type="InterPro" id="IPR000215">
    <property type="entry name" value="Serpin_fam"/>
</dbReference>
<evidence type="ECO:0000313" key="4">
    <source>
        <dbReference type="Proteomes" id="UP001221150"/>
    </source>
</evidence>
<protein>
    <submittedName>
        <fullName evidence="3">Serpin family protein</fullName>
    </submittedName>
</protein>
<dbReference type="InterPro" id="IPR023796">
    <property type="entry name" value="Serpin_dom"/>
</dbReference>
<keyword evidence="4" id="KW-1185">Reference proteome</keyword>
<dbReference type="EMBL" id="JARJBB010000002">
    <property type="protein sequence ID" value="MDF3298092.1"/>
    <property type="molecule type" value="Genomic_DNA"/>
</dbReference>
<accession>A0ABT6A0B9</accession>
<dbReference type="Proteomes" id="UP001221150">
    <property type="component" value="Unassembled WGS sequence"/>
</dbReference>
<dbReference type="RefSeq" id="WP_276107630.1">
    <property type="nucleotide sequence ID" value="NZ_JARJBB010000002.1"/>
</dbReference>
<comment type="caution">
    <text evidence="3">The sequence shown here is derived from an EMBL/GenBank/DDBJ whole genome shotgun (WGS) entry which is preliminary data.</text>
</comment>
<gene>
    <name evidence="3" type="ORF">P3H78_05520</name>
</gene>
<organism evidence="3 4">
    <name type="scientific">Streptomyces tropicalis</name>
    <dbReference type="NCBI Taxonomy" id="3034234"/>
    <lineage>
        <taxon>Bacteria</taxon>
        <taxon>Bacillati</taxon>
        <taxon>Actinomycetota</taxon>
        <taxon>Actinomycetes</taxon>
        <taxon>Kitasatosporales</taxon>
        <taxon>Streptomycetaceae</taxon>
        <taxon>Streptomyces</taxon>
    </lineage>
</organism>
<proteinExistence type="inferred from homology"/>
<dbReference type="InterPro" id="IPR042178">
    <property type="entry name" value="Serpin_sf_1"/>
</dbReference>
<dbReference type="PANTHER" id="PTHR11461:SF211">
    <property type="entry name" value="GH10112P-RELATED"/>
    <property type="match status" value="1"/>
</dbReference>
<dbReference type="Pfam" id="PF00079">
    <property type="entry name" value="Serpin"/>
    <property type="match status" value="1"/>
</dbReference>
<comment type="similarity">
    <text evidence="1">Belongs to the serpin family.</text>
</comment>
<reference evidence="3 4" key="1">
    <citation type="submission" date="2023-03" db="EMBL/GenBank/DDBJ databases">
        <title>Draft genome sequence of Streptomyces sp. K1PA1 isolated from peat swamp forest in Thailand.</title>
        <authorList>
            <person name="Klaysubun C."/>
            <person name="Duangmal K."/>
        </authorList>
    </citation>
    <scope>NUCLEOTIDE SEQUENCE [LARGE SCALE GENOMIC DNA]</scope>
    <source>
        <strain evidence="3 4">K1PA1</strain>
    </source>
</reference>
<dbReference type="PANTHER" id="PTHR11461">
    <property type="entry name" value="SERINE PROTEASE INHIBITOR, SERPIN"/>
    <property type="match status" value="1"/>
</dbReference>
<evidence type="ECO:0000256" key="1">
    <source>
        <dbReference type="RuleBase" id="RU000411"/>
    </source>
</evidence>
<name>A0ABT6A0B9_9ACTN</name>
<dbReference type="InterPro" id="IPR036186">
    <property type="entry name" value="Serpin_sf"/>
</dbReference>
<dbReference type="Gene3D" id="3.30.497.10">
    <property type="entry name" value="Antithrombin, subunit I, domain 2"/>
    <property type="match status" value="2"/>
</dbReference>
<evidence type="ECO:0000313" key="3">
    <source>
        <dbReference type="EMBL" id="MDF3298092.1"/>
    </source>
</evidence>
<evidence type="ECO:0000259" key="2">
    <source>
        <dbReference type="SMART" id="SM00093"/>
    </source>
</evidence>
<feature type="domain" description="Serpin" evidence="2">
    <location>
        <begin position="2"/>
        <end position="379"/>
    </location>
</feature>
<dbReference type="SMART" id="SM00093">
    <property type="entry name" value="SERPIN"/>
    <property type="match status" value="1"/>
</dbReference>